<dbReference type="SFLD" id="SFLDG00180">
    <property type="entry name" value="muconate_cycloisomerase"/>
    <property type="match status" value="1"/>
</dbReference>
<dbReference type="Pfam" id="PF02746">
    <property type="entry name" value="MR_MLE_N"/>
    <property type="match status" value="1"/>
</dbReference>
<dbReference type="RefSeq" id="WP_036096919.1">
    <property type="nucleotide sequence ID" value="NZ_AODF01000010.1"/>
</dbReference>
<evidence type="ECO:0000259" key="7">
    <source>
        <dbReference type="SMART" id="SM00922"/>
    </source>
</evidence>
<dbReference type="InterPro" id="IPR029065">
    <property type="entry name" value="Enolase_C-like"/>
</dbReference>
<evidence type="ECO:0000256" key="1">
    <source>
        <dbReference type="ARBA" id="ARBA00001968"/>
    </source>
</evidence>
<proteinExistence type="predicted"/>
<evidence type="ECO:0000256" key="6">
    <source>
        <dbReference type="NCBIfam" id="TIGR01928"/>
    </source>
</evidence>
<evidence type="ECO:0000256" key="3">
    <source>
        <dbReference type="ARBA" id="ARBA00022842"/>
    </source>
</evidence>
<dbReference type="InterPro" id="IPR036849">
    <property type="entry name" value="Enolase-like_C_sf"/>
</dbReference>
<dbReference type="SFLD" id="SFLDF00009">
    <property type="entry name" value="o-succinylbenzoate_synthase"/>
    <property type="match status" value="1"/>
</dbReference>
<accession>A0ABN0RG26</accession>
<evidence type="ECO:0000256" key="2">
    <source>
        <dbReference type="ARBA" id="ARBA00022723"/>
    </source>
</evidence>
<dbReference type="EMBL" id="AODF01000010">
    <property type="protein sequence ID" value="EUJ32698.1"/>
    <property type="molecule type" value="Genomic_DNA"/>
</dbReference>
<protein>
    <recommendedName>
        <fullName evidence="5 6">o-succinylbenzoate synthase</fullName>
        <ecNumber evidence="5 6">4.2.1.113</ecNumber>
    </recommendedName>
</protein>
<dbReference type="SFLD" id="SFLDS00001">
    <property type="entry name" value="Enolase"/>
    <property type="match status" value="1"/>
</dbReference>
<dbReference type="SUPFAM" id="SSF54826">
    <property type="entry name" value="Enolase N-terminal domain-like"/>
    <property type="match status" value="1"/>
</dbReference>
<dbReference type="PANTHER" id="PTHR48073">
    <property type="entry name" value="O-SUCCINYLBENZOATE SYNTHASE-RELATED"/>
    <property type="match status" value="1"/>
</dbReference>
<dbReference type="CDD" id="cd03317">
    <property type="entry name" value="NAAAR"/>
    <property type="match status" value="1"/>
</dbReference>
<dbReference type="EC" id="4.2.1.113" evidence="5 6"/>
<dbReference type="InterPro" id="IPR029017">
    <property type="entry name" value="Enolase-like_N"/>
</dbReference>
<dbReference type="Gene3D" id="3.20.20.120">
    <property type="entry name" value="Enolase-like C-terminal domain"/>
    <property type="match status" value="1"/>
</dbReference>
<dbReference type="NCBIfam" id="TIGR01928">
    <property type="entry name" value="menC_lowGC_arch"/>
    <property type="match status" value="1"/>
</dbReference>
<dbReference type="InterPro" id="IPR010197">
    <property type="entry name" value="OSBS/NAAAR"/>
</dbReference>
<evidence type="ECO:0000313" key="8">
    <source>
        <dbReference type="EMBL" id="EUJ32698.1"/>
    </source>
</evidence>
<feature type="domain" description="Mandelate racemase/muconate lactonizing enzyme C-terminal" evidence="7">
    <location>
        <begin position="143"/>
        <end position="235"/>
    </location>
</feature>
<evidence type="ECO:0000256" key="5">
    <source>
        <dbReference type="ARBA" id="ARBA00029491"/>
    </source>
</evidence>
<organism evidence="8 9">
    <name type="scientific">Listeria floridensis FSL S10-1187</name>
    <dbReference type="NCBI Taxonomy" id="1265817"/>
    <lineage>
        <taxon>Bacteria</taxon>
        <taxon>Bacillati</taxon>
        <taxon>Bacillota</taxon>
        <taxon>Bacilli</taxon>
        <taxon>Bacillales</taxon>
        <taxon>Listeriaceae</taxon>
        <taxon>Listeria</taxon>
    </lineage>
</organism>
<sequence length="370" mass="41532">MKLRKACLYKVHLPLVTPFRTSYGLTLEKSFYLLELYDEKGNVGYGELEAFPLPEYTEETLEGAKLILTSLLLNEAQGQNFSAPEEVSEYFRWIKGNEMAKAMFESACYDLFAKREGVSLAKLLGAENDEVAVGVSIGIQNSEADLLSAVADFVEEGYSRVKMKIKPGQDLSYLAAVREQFPNLVLFADANSAYTEAEFDILLKMDHFDLAMIEQPFGTRDFLLHAKLQQKIRTPICLDENIRELGDVQQAYAFGSCQAVNLKMARVGGFHEALRIAEFCEKHQMTVWCGGMLEAGVGRAHNLALAARKEFKFPGDISATKRYFKEDIIKKDFELVNGKIHVPQGVGIGVEIDYKALKRFTKSTETILLD</sequence>
<keyword evidence="3" id="KW-0460">Magnesium</keyword>
<evidence type="ECO:0000313" key="9">
    <source>
        <dbReference type="Proteomes" id="UP000019249"/>
    </source>
</evidence>
<keyword evidence="2" id="KW-0479">Metal-binding</keyword>
<dbReference type="Pfam" id="PF13378">
    <property type="entry name" value="MR_MLE_C"/>
    <property type="match status" value="1"/>
</dbReference>
<reference evidence="8 9" key="1">
    <citation type="journal article" date="2014" name="Int. J. Syst. Evol. Microbiol.">
        <title>Listeria floridensis sp. nov., Listeria aquatica sp. nov., Listeria cornellensis sp. nov., Listeria riparia sp. nov. and Listeria grandensis sp. nov., from agricultural and natural environments.</title>
        <authorList>
            <person name="den Bakker H.C."/>
            <person name="Warchocki S."/>
            <person name="Wright E.M."/>
            <person name="Allred A.F."/>
            <person name="Ahlstrom C."/>
            <person name="Manuel C.S."/>
            <person name="Stasiewicz M.J."/>
            <person name="Burrell A."/>
            <person name="Roof S."/>
            <person name="Strawn L."/>
            <person name="Fortes E.D."/>
            <person name="Nightingale K.K."/>
            <person name="Kephart D."/>
            <person name="Wiedmann M."/>
        </authorList>
    </citation>
    <scope>NUCLEOTIDE SEQUENCE [LARGE SCALE GENOMIC DNA]</scope>
    <source>
        <strain evidence="8 9">FSL S10-1187</strain>
    </source>
</reference>
<name>A0ABN0RG26_9LIST</name>
<keyword evidence="9" id="KW-1185">Reference proteome</keyword>
<gene>
    <name evidence="8" type="ORF">MFLO_06284</name>
</gene>
<dbReference type="Proteomes" id="UP000019249">
    <property type="component" value="Unassembled WGS sequence"/>
</dbReference>
<dbReference type="InterPro" id="IPR013342">
    <property type="entry name" value="Mandelate_racemase_C"/>
</dbReference>
<comment type="cofactor">
    <cofactor evidence="1">
        <name>a divalent metal cation</name>
        <dbReference type="ChEBI" id="CHEBI:60240"/>
    </cofactor>
</comment>
<dbReference type="SUPFAM" id="SSF51604">
    <property type="entry name" value="Enolase C-terminal domain-like"/>
    <property type="match status" value="1"/>
</dbReference>
<dbReference type="InterPro" id="IPR013341">
    <property type="entry name" value="Mandelate_racemase_N_dom"/>
</dbReference>
<evidence type="ECO:0000256" key="4">
    <source>
        <dbReference type="ARBA" id="ARBA00023239"/>
    </source>
</evidence>
<dbReference type="SMART" id="SM00922">
    <property type="entry name" value="MR_MLE"/>
    <property type="match status" value="1"/>
</dbReference>
<dbReference type="Gene3D" id="3.30.390.10">
    <property type="entry name" value="Enolase-like, N-terminal domain"/>
    <property type="match status" value="1"/>
</dbReference>
<keyword evidence="4" id="KW-0456">Lyase</keyword>
<dbReference type="PANTHER" id="PTHR48073:SF5">
    <property type="entry name" value="O-SUCCINYLBENZOATE SYNTHASE"/>
    <property type="match status" value="1"/>
</dbReference>
<comment type="caution">
    <text evidence="8">The sequence shown here is derived from an EMBL/GenBank/DDBJ whole genome shotgun (WGS) entry which is preliminary data.</text>
</comment>